<dbReference type="OrthoDB" id="343582at2759"/>
<dbReference type="Proteomes" id="UP000606786">
    <property type="component" value="Unassembled WGS sequence"/>
</dbReference>
<proteinExistence type="predicted"/>
<dbReference type="GO" id="GO:0003729">
    <property type="term" value="F:mRNA binding"/>
    <property type="evidence" value="ECO:0007669"/>
    <property type="project" value="InterPro"/>
</dbReference>
<dbReference type="Pfam" id="PF21936">
    <property type="entry name" value="Pcf11_C"/>
    <property type="match status" value="1"/>
</dbReference>
<name>A0A811VEW9_CERCA</name>
<dbReference type="PANTHER" id="PTHR15921">
    <property type="entry name" value="PRE-MRNA CLEAVAGE COMPLEX II"/>
    <property type="match status" value="1"/>
</dbReference>
<dbReference type="EMBL" id="CAJHJT010000056">
    <property type="protein sequence ID" value="CAD7013797.1"/>
    <property type="molecule type" value="Genomic_DNA"/>
</dbReference>
<evidence type="ECO:0000313" key="2">
    <source>
        <dbReference type="EMBL" id="CAD7013797.1"/>
    </source>
</evidence>
<accession>A0A811VEW9</accession>
<dbReference type="InterPro" id="IPR054127">
    <property type="entry name" value="Pcf11_C"/>
</dbReference>
<keyword evidence="3" id="KW-1185">Reference proteome</keyword>
<dbReference type="GO" id="GO:0006369">
    <property type="term" value="P:termination of RNA polymerase II transcription"/>
    <property type="evidence" value="ECO:0007669"/>
    <property type="project" value="InterPro"/>
</dbReference>
<dbReference type="GO" id="GO:0031124">
    <property type="term" value="P:mRNA 3'-end processing"/>
    <property type="evidence" value="ECO:0007669"/>
    <property type="project" value="InterPro"/>
</dbReference>
<dbReference type="InterPro" id="IPR045154">
    <property type="entry name" value="PCF11-like"/>
</dbReference>
<protein>
    <submittedName>
        <fullName evidence="2">(Mediterranean fruit fly) hypothetical protein</fullName>
    </submittedName>
</protein>
<dbReference type="AlphaFoldDB" id="A0A811VEW9"/>
<organism evidence="2 3">
    <name type="scientific">Ceratitis capitata</name>
    <name type="common">Mediterranean fruit fly</name>
    <name type="synonym">Tephritis capitata</name>
    <dbReference type="NCBI Taxonomy" id="7213"/>
    <lineage>
        <taxon>Eukaryota</taxon>
        <taxon>Metazoa</taxon>
        <taxon>Ecdysozoa</taxon>
        <taxon>Arthropoda</taxon>
        <taxon>Hexapoda</taxon>
        <taxon>Insecta</taxon>
        <taxon>Pterygota</taxon>
        <taxon>Neoptera</taxon>
        <taxon>Endopterygota</taxon>
        <taxon>Diptera</taxon>
        <taxon>Brachycera</taxon>
        <taxon>Muscomorpha</taxon>
        <taxon>Tephritoidea</taxon>
        <taxon>Tephritidae</taxon>
        <taxon>Ceratitis</taxon>
        <taxon>Ceratitis</taxon>
    </lineage>
</organism>
<evidence type="ECO:0000259" key="1">
    <source>
        <dbReference type="Pfam" id="PF21936"/>
    </source>
</evidence>
<feature type="domain" description="Pcf11 C-terminal" evidence="1">
    <location>
        <begin position="390"/>
        <end position="429"/>
    </location>
</feature>
<comment type="caution">
    <text evidence="2">The sequence shown here is derived from an EMBL/GenBank/DDBJ whole genome shotgun (WGS) entry which is preliminary data.</text>
</comment>
<dbReference type="GO" id="GO:0000993">
    <property type="term" value="F:RNA polymerase II complex binding"/>
    <property type="evidence" value="ECO:0007669"/>
    <property type="project" value="InterPro"/>
</dbReference>
<reference evidence="2" key="1">
    <citation type="submission" date="2020-11" db="EMBL/GenBank/DDBJ databases">
        <authorList>
            <person name="Whitehead M."/>
        </authorList>
    </citation>
    <scope>NUCLEOTIDE SEQUENCE</scope>
    <source>
        <strain evidence="2">EGII</strain>
    </source>
</reference>
<sequence>MVVVVVSGQHMHCLSSDILYKAQGVKMKRTTNYRKQNEGLGEPLPKRSKAAKFGAPTATCPRIYEERRYGKTCAEWPQRGKPQRERHFKPNKWTMKENAMPWTNQNMIWPNQGTGGLSYGPPLNIPSINNLQKMPCQMQMPPSGSPPFMPPGSMMCSSPQSLPQLADVGGFRVPPPNMPSIHPQMPWQMQMTPSGSPPFVPPGAVMRTSPPPSPQIQQTTELPPLNKININELFQNLVSSGILGPNGAIKPNNKDVMVLSSAAAPIVIQPIDLAKRETIRTRQTVPIDSLYSGMQCSNCSERFPPEKTIEYGQHLDWHFRQKRRVRDQSCKASSRGWYSSNAGRMQLVAGEDSEESEKNVFESAKATSNLKRLNSPTPPSCPALPNGVDNACEICQEKLEQFYHDETEEWHLRNAIRVDDKVYHPLCYEDDKVKFSQNPTLSVMDGERDKKTEGAAACHSPPSNWADWKALKLGQPSQR</sequence>
<dbReference type="GO" id="GO:0005849">
    <property type="term" value="C:mRNA cleavage factor complex"/>
    <property type="evidence" value="ECO:0007669"/>
    <property type="project" value="TreeGrafter"/>
</dbReference>
<dbReference type="GO" id="GO:0005737">
    <property type="term" value="C:cytoplasm"/>
    <property type="evidence" value="ECO:0007669"/>
    <property type="project" value="TreeGrafter"/>
</dbReference>
<evidence type="ECO:0000313" key="3">
    <source>
        <dbReference type="Proteomes" id="UP000606786"/>
    </source>
</evidence>
<dbReference type="PANTHER" id="PTHR15921:SF3">
    <property type="entry name" value="PRE-MRNA CLEAVAGE COMPLEX 2 PROTEIN PCF11"/>
    <property type="match status" value="1"/>
</dbReference>
<gene>
    <name evidence="2" type="ORF">CCAP1982_LOCUS21818</name>
</gene>